<reference evidence="1 2" key="1">
    <citation type="journal article" date="2012" name="J. Bacteriol.">
        <title>Genome Sequence of the Lantibiotic Bacteriocin Producer Streptococcus salivarius Strain K12.</title>
        <authorList>
            <person name="Barretto C."/>
            <person name="Alvarez-Martin P."/>
            <person name="Foata F."/>
            <person name="Renault P."/>
            <person name="Berger B."/>
        </authorList>
    </citation>
    <scope>NUCLEOTIDE SEQUENCE [LARGE SCALE GENOMIC DNA]</scope>
    <source>
        <strain evidence="1 2">K12</strain>
    </source>
</reference>
<dbReference type="Proteomes" id="UP000006983">
    <property type="component" value="Unassembled WGS sequence"/>
</dbReference>
<evidence type="ECO:0000313" key="1">
    <source>
        <dbReference type="EMBL" id="EJO16318.1"/>
    </source>
</evidence>
<evidence type="ECO:0000313" key="2">
    <source>
        <dbReference type="Proteomes" id="UP000006983"/>
    </source>
</evidence>
<dbReference type="AntiFam" id="ANF00036">
    <property type="entry name" value="Antisense to RNaseP"/>
</dbReference>
<dbReference type="EMBL" id="ALIF01000001">
    <property type="protein sequence ID" value="EJO16318.1"/>
    <property type="molecule type" value="Genomic_DNA"/>
</dbReference>
<gene>
    <name evidence="1" type="ORF">RSSL_02231</name>
</gene>
<name>J7TW67_STRSL</name>
<protein>
    <submittedName>
        <fullName evidence="1">Uncharacterized protein</fullName>
    </submittedName>
</protein>
<dbReference type="AlphaFoldDB" id="J7TW67"/>
<proteinExistence type="predicted"/>
<sequence length="51" mass="5876">MALSELLKPIRRLSQFTRRNLKIKSLGLLIHLAQTLLASQPVLAWTFLMED</sequence>
<keyword evidence="2" id="KW-1185">Reference proteome</keyword>
<organism evidence="1 2">
    <name type="scientific">Streptococcus salivarius K12</name>
    <dbReference type="NCBI Taxonomy" id="1200793"/>
    <lineage>
        <taxon>Bacteria</taxon>
        <taxon>Bacillati</taxon>
        <taxon>Bacillota</taxon>
        <taxon>Bacilli</taxon>
        <taxon>Lactobacillales</taxon>
        <taxon>Streptococcaceae</taxon>
        <taxon>Streptococcus</taxon>
    </lineage>
</organism>
<comment type="caution">
    <text evidence="1">The sequence shown here is derived from an EMBL/GenBank/DDBJ whole genome shotgun (WGS) entry which is preliminary data.</text>
</comment>
<accession>J7TW67</accession>